<dbReference type="PANTHER" id="PTHR35370:SF1">
    <property type="entry name" value="TYPE VI SECRETION SYSTEM COMPONENT TSSF1"/>
    <property type="match status" value="1"/>
</dbReference>
<dbReference type="InterPro" id="IPR010272">
    <property type="entry name" value="T6SS_TssF"/>
</dbReference>
<comment type="caution">
    <text evidence="1">The sequence shown here is derived from an EMBL/GenBank/DDBJ whole genome shotgun (WGS) entry which is preliminary data.</text>
</comment>
<name>A0A6A7NB21_9BURK</name>
<dbReference type="RefSeq" id="WP_152841390.1">
    <property type="nucleotide sequence ID" value="NZ_WHUG01000019.1"/>
</dbReference>
<dbReference type="AlphaFoldDB" id="A0A6A7NB21"/>
<dbReference type="NCBIfam" id="TIGR03359">
    <property type="entry name" value="VI_chp_6"/>
    <property type="match status" value="1"/>
</dbReference>
<dbReference type="EMBL" id="WHUG01000019">
    <property type="protein sequence ID" value="MQA42276.1"/>
    <property type="molecule type" value="Genomic_DNA"/>
</dbReference>
<accession>A0A6A7NB21</accession>
<keyword evidence="2" id="KW-1185">Reference proteome</keyword>
<dbReference type="Pfam" id="PF05947">
    <property type="entry name" value="T6SS_TssF"/>
    <property type="match status" value="1"/>
</dbReference>
<gene>
    <name evidence="1" type="primary">tssF</name>
    <name evidence="1" type="ORF">GEV02_29480</name>
</gene>
<dbReference type="PIRSF" id="PIRSF028304">
    <property type="entry name" value="UCP028304"/>
    <property type="match status" value="1"/>
</dbReference>
<evidence type="ECO:0000313" key="2">
    <source>
        <dbReference type="Proteomes" id="UP000440498"/>
    </source>
</evidence>
<dbReference type="Proteomes" id="UP000440498">
    <property type="component" value="Unassembled WGS sequence"/>
</dbReference>
<dbReference type="PANTHER" id="PTHR35370">
    <property type="entry name" value="CYTOPLASMIC PROTEIN-RELATED-RELATED"/>
    <property type="match status" value="1"/>
</dbReference>
<organism evidence="1 2">
    <name type="scientific">Rugamonas aquatica</name>
    <dbReference type="NCBI Taxonomy" id="2743357"/>
    <lineage>
        <taxon>Bacteria</taxon>
        <taxon>Pseudomonadati</taxon>
        <taxon>Pseudomonadota</taxon>
        <taxon>Betaproteobacteria</taxon>
        <taxon>Burkholderiales</taxon>
        <taxon>Oxalobacteraceae</taxon>
        <taxon>Telluria group</taxon>
        <taxon>Rugamonas</taxon>
    </lineage>
</organism>
<proteinExistence type="predicted"/>
<evidence type="ECO:0000313" key="1">
    <source>
        <dbReference type="EMBL" id="MQA42276.1"/>
    </source>
</evidence>
<sequence>MEKLLPYFERELSMLRRTGAEFASRYPKLAGSLQMSGETCADPHVERLIQASAFLNARVAKLLDDGYSNFTEALLGMLYPHYLRPIPSCSIARIDYSGARTNEVSSVTTLPRGTAMKSLGRSAVTCRFRTVYDVTVAPVTISAAWFEPYIQAPSTLPLPGEAGSAICITIESTAAARGLAALDLPTLRVFIDGEASLRANLRDTLFMRAACACVEADGQWRMLDRLPIAPAGFAAEEALLPAAPSEHSAYRLLSEYFAFPEKFDFFDIDLRALLAAASDGCSRLTLRIALSDLRPDAPSARILRTLSEDNLVLGCTPVINLYTQSATPIRVNHRRSSYPLMPDEMPGSACEIYSIDTVQLLRKTPQGSSITEFFPYYSLRHGEEASRKGHYWLAHRDEELADAAAGHEYSLTLVDRDFSPLKLDEGTASVRLTCTNRNLPHGLEYGRATGDLSTEAAAGSLPIRMLRRPTQSYRQGSGGNQWGLITQLALNHRSLTQEGLPALSVMLRLYAQQDSAVSQRQIDGIMALSHQPATAWVRQARGSAYLRGVEVRVSLDEEAYAGTGLHAFAQLLDHLFGLHVHLNSFTQLVMLSHVSGKELLRCLPRNGALTLA</sequence>
<protein>
    <submittedName>
        <fullName evidence="1">Type VI secretion system baseplate subunit TssF</fullName>
    </submittedName>
</protein>
<reference evidence="1 2" key="1">
    <citation type="submission" date="2019-10" db="EMBL/GenBank/DDBJ databases">
        <title>Two novel species isolated from a subtropical stream in China.</title>
        <authorList>
            <person name="Lu H."/>
        </authorList>
    </citation>
    <scope>NUCLEOTIDE SEQUENCE [LARGE SCALE GENOMIC DNA]</scope>
    <source>
        <strain evidence="1 2">FT29W</strain>
    </source>
</reference>